<dbReference type="RefSeq" id="WP_091373869.1">
    <property type="nucleotide sequence ID" value="NZ_FNDV01000005.1"/>
</dbReference>
<dbReference type="SUPFAM" id="SSF54001">
    <property type="entry name" value="Cysteine proteinases"/>
    <property type="match status" value="1"/>
</dbReference>
<keyword evidence="7" id="KW-0732">Signal</keyword>
<dbReference type="PANTHER" id="PTHR47359">
    <property type="entry name" value="PEPTIDOGLYCAN DL-ENDOPEPTIDASE CWLO"/>
    <property type="match status" value="1"/>
</dbReference>
<evidence type="ECO:0000259" key="8">
    <source>
        <dbReference type="PROSITE" id="PS50853"/>
    </source>
</evidence>
<dbReference type="OrthoDB" id="5177647at2"/>
<dbReference type="GO" id="GO:0016798">
    <property type="term" value="F:hydrolase activity, acting on glycosyl bonds"/>
    <property type="evidence" value="ECO:0007669"/>
    <property type="project" value="UniProtKB-KW"/>
</dbReference>
<dbReference type="PROSITE" id="PS51935">
    <property type="entry name" value="NLPC_P60"/>
    <property type="match status" value="1"/>
</dbReference>
<feature type="domain" description="Fibronectin type-III" evidence="8">
    <location>
        <begin position="279"/>
        <end position="362"/>
    </location>
</feature>
<evidence type="ECO:0000313" key="11">
    <source>
        <dbReference type="Proteomes" id="UP000199651"/>
    </source>
</evidence>
<dbReference type="Pfam" id="PF00877">
    <property type="entry name" value="NLPC_P60"/>
    <property type="match status" value="1"/>
</dbReference>
<dbReference type="InterPro" id="IPR051794">
    <property type="entry name" value="PG_Endopeptidase_C40"/>
</dbReference>
<evidence type="ECO:0000256" key="1">
    <source>
        <dbReference type="ARBA" id="ARBA00007074"/>
    </source>
</evidence>
<feature type="chain" id="PRO_5011592441" evidence="7">
    <location>
        <begin position="23"/>
        <end position="453"/>
    </location>
</feature>
<evidence type="ECO:0000256" key="6">
    <source>
        <dbReference type="ARBA" id="ARBA00023326"/>
    </source>
</evidence>
<keyword evidence="3" id="KW-0378">Hydrolase</keyword>
<dbReference type="Pfam" id="PF00041">
    <property type="entry name" value="fn3"/>
    <property type="match status" value="1"/>
</dbReference>
<evidence type="ECO:0000313" key="10">
    <source>
        <dbReference type="EMBL" id="SDO73679.1"/>
    </source>
</evidence>
<dbReference type="GO" id="GO:0006508">
    <property type="term" value="P:proteolysis"/>
    <property type="evidence" value="ECO:0007669"/>
    <property type="project" value="UniProtKB-KW"/>
</dbReference>
<keyword evidence="6" id="KW-0119">Carbohydrate metabolism</keyword>
<evidence type="ECO:0000256" key="2">
    <source>
        <dbReference type="ARBA" id="ARBA00022670"/>
    </source>
</evidence>
<gene>
    <name evidence="10" type="ORF">SAMN05192558_104356</name>
</gene>
<feature type="domain" description="NlpC/P60" evidence="9">
    <location>
        <begin position="43"/>
        <end position="190"/>
    </location>
</feature>
<accession>A0A1H0LZN6</accession>
<dbReference type="PANTHER" id="PTHR47359:SF3">
    <property type="entry name" value="NLP_P60 DOMAIN-CONTAINING PROTEIN-RELATED"/>
    <property type="match status" value="1"/>
</dbReference>
<keyword evidence="4" id="KW-0788">Thiol protease</keyword>
<dbReference type="InterPro" id="IPR036116">
    <property type="entry name" value="FN3_sf"/>
</dbReference>
<dbReference type="InterPro" id="IPR000064">
    <property type="entry name" value="NLP_P60_dom"/>
</dbReference>
<sequence>MRLHALLLAAVAIVGLAPAASAETGELAPAAPAIGDTWQEPGSPSARKLVKSALAQVGRSYCWGGGDADGPTLGLKSSNCDLNTGPGFDCSGLVHYSLNQAGFPADDLEASRYAELGTEVSTPLPGDLLFYDRQNNDHIEHVAIFLGTRDTSGRRWVVEAYGDEGWTAPKYRVRVREYFKGEEVLIKRVFTLQPKPSMSAVTVADGSVKLQWDDYADETGYHLTYGQSQVILDADTTTRTVTGLPPDSQVCFRLQGFADYEASDWSTPACAWTRLRPPAPTDVRAAPAGTNSIKVTWQDNATTETGYSVITESDHESLPPDTTSHVWTGLEPGTTACFTIAVFNSAGSTTSAEPVCATTLSNGPAAPTNLTAEVLDGNVVHLMWTDNASDETGLLVRRRVGDYIDYVSQFTYPNATEEWVFDEPVGVDICYSVAATRGGSRSTWSNEACVRLI</sequence>
<dbReference type="GO" id="GO:0008234">
    <property type="term" value="F:cysteine-type peptidase activity"/>
    <property type="evidence" value="ECO:0007669"/>
    <property type="project" value="UniProtKB-KW"/>
</dbReference>
<dbReference type="InterPro" id="IPR013783">
    <property type="entry name" value="Ig-like_fold"/>
</dbReference>
<evidence type="ECO:0000256" key="7">
    <source>
        <dbReference type="SAM" id="SignalP"/>
    </source>
</evidence>
<organism evidence="10 11">
    <name type="scientific">Actinokineospora alba</name>
    <dbReference type="NCBI Taxonomy" id="504798"/>
    <lineage>
        <taxon>Bacteria</taxon>
        <taxon>Bacillati</taxon>
        <taxon>Actinomycetota</taxon>
        <taxon>Actinomycetes</taxon>
        <taxon>Pseudonocardiales</taxon>
        <taxon>Pseudonocardiaceae</taxon>
        <taxon>Actinokineospora</taxon>
    </lineage>
</organism>
<dbReference type="InterPro" id="IPR038765">
    <property type="entry name" value="Papain-like_cys_pep_sf"/>
</dbReference>
<keyword evidence="2" id="KW-0645">Protease</keyword>
<reference evidence="11" key="1">
    <citation type="submission" date="2016-10" db="EMBL/GenBank/DDBJ databases">
        <authorList>
            <person name="Varghese N."/>
            <person name="Submissions S."/>
        </authorList>
    </citation>
    <scope>NUCLEOTIDE SEQUENCE [LARGE SCALE GENOMIC DNA]</scope>
    <source>
        <strain evidence="11">IBRC-M 10655</strain>
    </source>
</reference>
<evidence type="ECO:0000256" key="3">
    <source>
        <dbReference type="ARBA" id="ARBA00022801"/>
    </source>
</evidence>
<dbReference type="SMART" id="SM00060">
    <property type="entry name" value="FN3"/>
    <property type="match status" value="3"/>
</dbReference>
<dbReference type="InterPro" id="IPR003961">
    <property type="entry name" value="FN3_dom"/>
</dbReference>
<keyword evidence="6" id="KW-0624">Polysaccharide degradation</keyword>
<evidence type="ECO:0000259" key="9">
    <source>
        <dbReference type="PROSITE" id="PS51935"/>
    </source>
</evidence>
<dbReference type="SUPFAM" id="SSF49265">
    <property type="entry name" value="Fibronectin type III"/>
    <property type="match status" value="2"/>
</dbReference>
<dbReference type="AlphaFoldDB" id="A0A1H0LZN6"/>
<evidence type="ECO:0000256" key="4">
    <source>
        <dbReference type="ARBA" id="ARBA00022807"/>
    </source>
</evidence>
<feature type="domain" description="Fibronectin type-III" evidence="8">
    <location>
        <begin position="193"/>
        <end position="278"/>
    </location>
</feature>
<dbReference type="STRING" id="504798.SAMN05421871_105104"/>
<comment type="similarity">
    <text evidence="1">Belongs to the peptidase C40 family.</text>
</comment>
<keyword evidence="5" id="KW-0326">Glycosidase</keyword>
<dbReference type="GO" id="GO:0000272">
    <property type="term" value="P:polysaccharide catabolic process"/>
    <property type="evidence" value="ECO:0007669"/>
    <property type="project" value="UniProtKB-KW"/>
</dbReference>
<dbReference type="EMBL" id="FNJB01000004">
    <property type="protein sequence ID" value="SDO73679.1"/>
    <property type="molecule type" value="Genomic_DNA"/>
</dbReference>
<evidence type="ECO:0000256" key="5">
    <source>
        <dbReference type="ARBA" id="ARBA00023295"/>
    </source>
</evidence>
<dbReference type="Proteomes" id="UP000199651">
    <property type="component" value="Unassembled WGS sequence"/>
</dbReference>
<dbReference type="Gene3D" id="2.60.40.10">
    <property type="entry name" value="Immunoglobulins"/>
    <property type="match status" value="3"/>
</dbReference>
<name>A0A1H0LZN6_9PSEU</name>
<keyword evidence="11" id="KW-1185">Reference proteome</keyword>
<protein>
    <submittedName>
        <fullName evidence="10">Fibronectin type III domain-containing protein</fullName>
    </submittedName>
</protein>
<dbReference type="Gene3D" id="3.90.1720.10">
    <property type="entry name" value="endopeptidase domain like (from Nostoc punctiforme)"/>
    <property type="match status" value="1"/>
</dbReference>
<dbReference type="CDD" id="cd00063">
    <property type="entry name" value="FN3"/>
    <property type="match status" value="2"/>
</dbReference>
<proteinExistence type="inferred from homology"/>
<dbReference type="PROSITE" id="PS50853">
    <property type="entry name" value="FN3"/>
    <property type="match status" value="2"/>
</dbReference>
<feature type="signal peptide" evidence="7">
    <location>
        <begin position="1"/>
        <end position="22"/>
    </location>
</feature>